<feature type="compositionally biased region" description="Basic and acidic residues" evidence="1">
    <location>
        <begin position="285"/>
        <end position="294"/>
    </location>
</feature>
<dbReference type="OrthoDB" id="201024at2759"/>
<keyword evidence="3" id="KW-1185">Reference proteome</keyword>
<feature type="region of interest" description="Disordered" evidence="1">
    <location>
        <begin position="119"/>
        <end position="151"/>
    </location>
</feature>
<organism evidence="2 3">
    <name type="scientific">Nitzschia inconspicua</name>
    <dbReference type="NCBI Taxonomy" id="303405"/>
    <lineage>
        <taxon>Eukaryota</taxon>
        <taxon>Sar</taxon>
        <taxon>Stramenopiles</taxon>
        <taxon>Ochrophyta</taxon>
        <taxon>Bacillariophyta</taxon>
        <taxon>Bacillariophyceae</taxon>
        <taxon>Bacillariophycidae</taxon>
        <taxon>Bacillariales</taxon>
        <taxon>Bacillariaceae</taxon>
        <taxon>Nitzschia</taxon>
    </lineage>
</organism>
<name>A0A9K3PZN8_9STRA</name>
<proteinExistence type="predicted"/>
<feature type="compositionally biased region" description="Low complexity" evidence="1">
    <location>
        <begin position="125"/>
        <end position="140"/>
    </location>
</feature>
<dbReference type="AlphaFoldDB" id="A0A9K3PZN8"/>
<comment type="caution">
    <text evidence="2">The sequence shown here is derived from an EMBL/GenBank/DDBJ whole genome shotgun (WGS) entry which is preliminary data.</text>
</comment>
<protein>
    <submittedName>
        <fullName evidence="2">Uncharacterized protein</fullName>
    </submittedName>
</protein>
<dbReference type="EMBL" id="JAGRRH010000010">
    <property type="protein sequence ID" value="KAG7362834.1"/>
    <property type="molecule type" value="Genomic_DNA"/>
</dbReference>
<reference evidence="2" key="1">
    <citation type="journal article" date="2021" name="Sci. Rep.">
        <title>Diploid genomic architecture of Nitzschia inconspicua, an elite biomass production diatom.</title>
        <authorList>
            <person name="Oliver A."/>
            <person name="Podell S."/>
            <person name="Pinowska A."/>
            <person name="Traller J.C."/>
            <person name="Smith S.R."/>
            <person name="McClure R."/>
            <person name="Beliaev A."/>
            <person name="Bohutskyi P."/>
            <person name="Hill E.A."/>
            <person name="Rabines A."/>
            <person name="Zheng H."/>
            <person name="Allen L.Z."/>
            <person name="Kuo A."/>
            <person name="Grigoriev I.V."/>
            <person name="Allen A.E."/>
            <person name="Hazlebeck D."/>
            <person name="Allen E.E."/>
        </authorList>
    </citation>
    <scope>NUCLEOTIDE SEQUENCE</scope>
    <source>
        <strain evidence="2">Hildebrandi</strain>
    </source>
</reference>
<feature type="compositionally biased region" description="Low complexity" evidence="1">
    <location>
        <begin position="61"/>
        <end position="78"/>
    </location>
</feature>
<feature type="region of interest" description="Disordered" evidence="1">
    <location>
        <begin position="1"/>
        <end position="82"/>
    </location>
</feature>
<evidence type="ECO:0000313" key="3">
    <source>
        <dbReference type="Proteomes" id="UP000693970"/>
    </source>
</evidence>
<feature type="compositionally biased region" description="Basic and acidic residues" evidence="1">
    <location>
        <begin position="51"/>
        <end position="60"/>
    </location>
</feature>
<feature type="compositionally biased region" description="Low complexity" evidence="1">
    <location>
        <begin position="1"/>
        <end position="19"/>
    </location>
</feature>
<feature type="compositionally biased region" description="Polar residues" evidence="1">
    <location>
        <begin position="141"/>
        <end position="151"/>
    </location>
</feature>
<feature type="compositionally biased region" description="Basic residues" evidence="1">
    <location>
        <begin position="205"/>
        <end position="226"/>
    </location>
</feature>
<gene>
    <name evidence="2" type="ORF">IV203_026194</name>
</gene>
<sequence>MLSASAIPPPSHLSSASLLQQHEPHQDAEWPALSSPSSDASRRAMATTTDHSTEDWELLHPEPTSNSTSAAAADSPSTVRIVEPAPEELQSVTDTGLPFNTHTLKHCQSSPDLRKYVLEDDEESSSSSSDGTSSSRSSSSGVLVQTDDGTTASSSVVMVPSLTSAKNTTSNSPWASKVSFKETLMKQYQQDQGSGGDCNDQLQPQHHHRHHHHHHRRHTTTRKKMQPKFVVVQPKPLSRGAKSTGDLQSLDHEEDDDIVLGDTDAQLYYNQKAQGQLGRRNGRKQRPDEAKRLDIIMAKKSMQRERTNTASSPNR</sequence>
<accession>A0A9K3PZN8</accession>
<feature type="region of interest" description="Disordered" evidence="1">
    <location>
        <begin position="188"/>
        <end position="315"/>
    </location>
</feature>
<dbReference type="Proteomes" id="UP000693970">
    <property type="component" value="Unassembled WGS sequence"/>
</dbReference>
<reference evidence="2" key="2">
    <citation type="submission" date="2021-04" db="EMBL/GenBank/DDBJ databases">
        <authorList>
            <person name="Podell S."/>
        </authorList>
    </citation>
    <scope>NUCLEOTIDE SEQUENCE</scope>
    <source>
        <strain evidence="2">Hildebrandi</strain>
    </source>
</reference>
<evidence type="ECO:0000313" key="2">
    <source>
        <dbReference type="EMBL" id="KAG7362834.1"/>
    </source>
</evidence>
<evidence type="ECO:0000256" key="1">
    <source>
        <dbReference type="SAM" id="MobiDB-lite"/>
    </source>
</evidence>